<sequence length="57" mass="6260">MLFNLEIEKDSNAIRPGEQIVRREPASGIPATVETLTQTAIGRAFVNGKRHLRADGN</sequence>
<gene>
    <name evidence="1" type="ORF">GCM10009304_16400</name>
</gene>
<proteinExistence type="predicted"/>
<reference evidence="1" key="2">
    <citation type="submission" date="2020-09" db="EMBL/GenBank/DDBJ databases">
        <authorList>
            <person name="Sun Q."/>
            <person name="Ohkuma M."/>
        </authorList>
    </citation>
    <scope>NUCLEOTIDE SEQUENCE</scope>
    <source>
        <strain evidence="1">JCM 30078</strain>
    </source>
</reference>
<comment type="caution">
    <text evidence="1">The sequence shown here is derived from an EMBL/GenBank/DDBJ whole genome shotgun (WGS) entry which is preliminary data.</text>
</comment>
<evidence type="ECO:0000313" key="2">
    <source>
        <dbReference type="Proteomes" id="UP000635983"/>
    </source>
</evidence>
<accession>A0A917PU95</accession>
<dbReference type="AlphaFoldDB" id="A0A917PU95"/>
<name>A0A917PU95_9PSED</name>
<evidence type="ECO:0000313" key="1">
    <source>
        <dbReference type="EMBL" id="GGJ91364.1"/>
    </source>
</evidence>
<keyword evidence="2" id="KW-1185">Reference proteome</keyword>
<dbReference type="EMBL" id="BMPO01000003">
    <property type="protein sequence ID" value="GGJ91364.1"/>
    <property type="molecule type" value="Genomic_DNA"/>
</dbReference>
<organism evidence="1 2">
    <name type="scientific">Pseudomonas matsuisoli</name>
    <dbReference type="NCBI Taxonomy" id="1515666"/>
    <lineage>
        <taxon>Bacteria</taxon>
        <taxon>Pseudomonadati</taxon>
        <taxon>Pseudomonadota</taxon>
        <taxon>Gammaproteobacteria</taxon>
        <taxon>Pseudomonadales</taxon>
        <taxon>Pseudomonadaceae</taxon>
        <taxon>Pseudomonas</taxon>
    </lineage>
</organism>
<reference evidence="1" key="1">
    <citation type="journal article" date="2014" name="Int. J. Syst. Evol. Microbiol.">
        <title>Complete genome sequence of Corynebacterium casei LMG S-19264T (=DSM 44701T), isolated from a smear-ripened cheese.</title>
        <authorList>
            <consortium name="US DOE Joint Genome Institute (JGI-PGF)"/>
            <person name="Walter F."/>
            <person name="Albersmeier A."/>
            <person name="Kalinowski J."/>
            <person name="Ruckert C."/>
        </authorList>
    </citation>
    <scope>NUCLEOTIDE SEQUENCE</scope>
    <source>
        <strain evidence="1">JCM 30078</strain>
    </source>
</reference>
<protein>
    <submittedName>
        <fullName evidence="1">Uncharacterized protein</fullName>
    </submittedName>
</protein>
<dbReference type="Proteomes" id="UP000635983">
    <property type="component" value="Unassembled WGS sequence"/>
</dbReference>